<evidence type="ECO:0000313" key="11">
    <source>
        <dbReference type="EMBL" id="CAL5129787.1"/>
    </source>
</evidence>
<keyword evidence="5" id="KW-1015">Disulfide bond</keyword>
<evidence type="ECO:0000256" key="6">
    <source>
        <dbReference type="ARBA" id="ARBA00023180"/>
    </source>
</evidence>
<evidence type="ECO:0000256" key="2">
    <source>
        <dbReference type="ARBA" id="ARBA00022729"/>
    </source>
</evidence>
<dbReference type="InterPro" id="IPR036179">
    <property type="entry name" value="Ig-like_dom_sf"/>
</dbReference>
<dbReference type="AlphaFoldDB" id="A0AAV2T2K8"/>
<evidence type="ECO:0000256" key="4">
    <source>
        <dbReference type="ARBA" id="ARBA00023136"/>
    </source>
</evidence>
<keyword evidence="8" id="KW-0812">Transmembrane</keyword>
<evidence type="ECO:0000256" key="8">
    <source>
        <dbReference type="SAM" id="Phobius"/>
    </source>
</evidence>
<dbReference type="SMART" id="SM00409">
    <property type="entry name" value="IG"/>
    <property type="match status" value="1"/>
</dbReference>
<feature type="signal peptide" evidence="9">
    <location>
        <begin position="1"/>
        <end position="16"/>
    </location>
</feature>
<proteinExistence type="predicted"/>
<dbReference type="PROSITE" id="PS50835">
    <property type="entry name" value="IG_LIKE"/>
    <property type="match status" value="1"/>
</dbReference>
<evidence type="ECO:0000313" key="12">
    <source>
        <dbReference type="Proteomes" id="UP001497525"/>
    </source>
</evidence>
<keyword evidence="4 8" id="KW-0472">Membrane</keyword>
<dbReference type="SUPFAM" id="SSF48726">
    <property type="entry name" value="Immunoglobulin"/>
    <property type="match status" value="1"/>
</dbReference>
<dbReference type="InterPro" id="IPR007110">
    <property type="entry name" value="Ig-like_dom"/>
</dbReference>
<name>A0AAV2T2K8_CALDB</name>
<comment type="caution">
    <text evidence="11">The sequence shown here is derived from an EMBL/GenBank/DDBJ whole genome shotgun (WGS) entry which is preliminary data.</text>
</comment>
<dbReference type="GO" id="GO:0016020">
    <property type="term" value="C:membrane"/>
    <property type="evidence" value="ECO:0007669"/>
    <property type="project" value="UniProtKB-SubCell"/>
</dbReference>
<accession>A0AAV2T2K8</accession>
<evidence type="ECO:0000256" key="7">
    <source>
        <dbReference type="SAM" id="MobiDB-lite"/>
    </source>
</evidence>
<keyword evidence="8" id="KW-1133">Transmembrane helix</keyword>
<feature type="domain" description="Ig-like" evidence="10">
    <location>
        <begin position="141"/>
        <end position="238"/>
    </location>
</feature>
<keyword evidence="6" id="KW-0325">Glycoprotein</keyword>
<feature type="compositionally biased region" description="Low complexity" evidence="7">
    <location>
        <begin position="283"/>
        <end position="297"/>
    </location>
</feature>
<gene>
    <name evidence="11" type="ORF">CDAUBV1_LOCUS1231</name>
</gene>
<dbReference type="Pfam" id="PF13927">
    <property type="entry name" value="Ig_3"/>
    <property type="match status" value="1"/>
</dbReference>
<evidence type="ECO:0000256" key="1">
    <source>
        <dbReference type="ARBA" id="ARBA00004370"/>
    </source>
</evidence>
<protein>
    <recommendedName>
        <fullName evidence="10">Ig-like domain-containing protein</fullName>
    </recommendedName>
</protein>
<dbReference type="InterPro" id="IPR051427">
    <property type="entry name" value="Nectin/Nectin-like"/>
</dbReference>
<evidence type="ECO:0000259" key="10">
    <source>
        <dbReference type="PROSITE" id="PS50835"/>
    </source>
</evidence>
<feature type="chain" id="PRO_5043315405" description="Ig-like domain-containing protein" evidence="9">
    <location>
        <begin position="17"/>
        <end position="339"/>
    </location>
</feature>
<dbReference type="InterPro" id="IPR003598">
    <property type="entry name" value="Ig_sub2"/>
</dbReference>
<dbReference type="GO" id="GO:0007156">
    <property type="term" value="P:homophilic cell adhesion via plasma membrane adhesion molecules"/>
    <property type="evidence" value="ECO:0007669"/>
    <property type="project" value="TreeGrafter"/>
</dbReference>
<keyword evidence="2 9" id="KW-0732">Signal</keyword>
<dbReference type="CDD" id="cd00096">
    <property type="entry name" value="Ig"/>
    <property type="match status" value="1"/>
</dbReference>
<dbReference type="InterPro" id="IPR003599">
    <property type="entry name" value="Ig_sub"/>
</dbReference>
<dbReference type="PANTHER" id="PTHR23277:SF108">
    <property type="entry name" value="FASCICLIN-3"/>
    <property type="match status" value="1"/>
</dbReference>
<comment type="subcellular location">
    <subcellularLocation>
        <location evidence="1">Membrane</location>
    </subcellularLocation>
</comment>
<reference evidence="11" key="1">
    <citation type="submission" date="2024-06" db="EMBL/GenBank/DDBJ databases">
        <authorList>
            <person name="Liu X."/>
            <person name="Lenzi L."/>
            <person name="Haldenby T S."/>
            <person name="Uol C."/>
        </authorList>
    </citation>
    <scope>NUCLEOTIDE SEQUENCE</scope>
</reference>
<organism evidence="11 12">
    <name type="scientific">Calicophoron daubneyi</name>
    <name type="common">Rumen fluke</name>
    <name type="synonym">Paramphistomum daubneyi</name>
    <dbReference type="NCBI Taxonomy" id="300641"/>
    <lineage>
        <taxon>Eukaryota</taxon>
        <taxon>Metazoa</taxon>
        <taxon>Spiralia</taxon>
        <taxon>Lophotrochozoa</taxon>
        <taxon>Platyhelminthes</taxon>
        <taxon>Trematoda</taxon>
        <taxon>Digenea</taxon>
        <taxon>Plagiorchiida</taxon>
        <taxon>Pronocephalata</taxon>
        <taxon>Paramphistomoidea</taxon>
        <taxon>Paramphistomidae</taxon>
        <taxon>Calicophoron</taxon>
    </lineage>
</organism>
<feature type="region of interest" description="Disordered" evidence="7">
    <location>
        <begin position="272"/>
        <end position="297"/>
    </location>
</feature>
<sequence length="339" mass="37471">MLFLLISCLLPLICTSLKVESIANGTLGTYEKELEMEGFRYWKNSRNETAHATLEFIVDELISADMVKWTLNGQSLVPGDREDSVYMELHNAGYEVSLAGKTRIDLYLKNKGVVPGEYNATVTSSESSEAIGVVMSAPILPEFSKIKRVLEKDSVTLSCEYTGYPEPTEVSWKFVAISKDNTNGNLESTPSAPRVSPKSVKTVNDTLKFEQVQMADNGLYICETKNAIGNDTTVIFVNVKGQWDALWPFIGIVIEVAVLVTAILLYERHQMRSKPAKPETIENSLGQTKSQQQQQQNNLVTQVNAADGNIAADTATNNTVDRDTKANADEVRARMTTKC</sequence>
<evidence type="ECO:0000256" key="9">
    <source>
        <dbReference type="SAM" id="SignalP"/>
    </source>
</evidence>
<keyword evidence="3" id="KW-0677">Repeat</keyword>
<dbReference type="GO" id="GO:0007157">
    <property type="term" value="P:heterophilic cell-cell adhesion via plasma membrane cell adhesion molecules"/>
    <property type="evidence" value="ECO:0007669"/>
    <property type="project" value="TreeGrafter"/>
</dbReference>
<dbReference type="SMART" id="SM00408">
    <property type="entry name" value="IGc2"/>
    <property type="match status" value="1"/>
</dbReference>
<dbReference type="PANTHER" id="PTHR23277">
    <property type="entry name" value="NECTIN-RELATED"/>
    <property type="match status" value="1"/>
</dbReference>
<feature type="transmembrane region" description="Helical" evidence="8">
    <location>
        <begin position="245"/>
        <end position="266"/>
    </location>
</feature>
<dbReference type="GO" id="GO:0005912">
    <property type="term" value="C:adherens junction"/>
    <property type="evidence" value="ECO:0007669"/>
    <property type="project" value="TreeGrafter"/>
</dbReference>
<dbReference type="Gene3D" id="2.60.40.10">
    <property type="entry name" value="Immunoglobulins"/>
    <property type="match status" value="1"/>
</dbReference>
<evidence type="ECO:0000256" key="3">
    <source>
        <dbReference type="ARBA" id="ARBA00022737"/>
    </source>
</evidence>
<evidence type="ECO:0000256" key="5">
    <source>
        <dbReference type="ARBA" id="ARBA00023157"/>
    </source>
</evidence>
<dbReference type="InterPro" id="IPR013783">
    <property type="entry name" value="Ig-like_fold"/>
</dbReference>
<dbReference type="Proteomes" id="UP001497525">
    <property type="component" value="Unassembled WGS sequence"/>
</dbReference>
<dbReference type="EMBL" id="CAXLJL010000036">
    <property type="protein sequence ID" value="CAL5129787.1"/>
    <property type="molecule type" value="Genomic_DNA"/>
</dbReference>